<dbReference type="SUPFAM" id="SSF47195">
    <property type="entry name" value="TMV-like viral coat proteins"/>
    <property type="match status" value="1"/>
</dbReference>
<dbReference type="Gene3D" id="1.20.120.70">
    <property type="entry name" value="Tobacco mosaic virus-like, coat protein"/>
    <property type="match status" value="1"/>
</dbReference>
<dbReference type="AlphaFoldDB" id="A0AAV0WXV7"/>
<keyword evidence="2" id="KW-1185">Reference proteome</keyword>
<organism evidence="1 2">
    <name type="scientific">Macrosiphum euphorbiae</name>
    <name type="common">potato aphid</name>
    <dbReference type="NCBI Taxonomy" id="13131"/>
    <lineage>
        <taxon>Eukaryota</taxon>
        <taxon>Metazoa</taxon>
        <taxon>Ecdysozoa</taxon>
        <taxon>Arthropoda</taxon>
        <taxon>Hexapoda</taxon>
        <taxon>Insecta</taxon>
        <taxon>Pterygota</taxon>
        <taxon>Neoptera</taxon>
        <taxon>Paraneoptera</taxon>
        <taxon>Hemiptera</taxon>
        <taxon>Sternorrhyncha</taxon>
        <taxon>Aphidomorpha</taxon>
        <taxon>Aphidoidea</taxon>
        <taxon>Aphididae</taxon>
        <taxon>Macrosiphini</taxon>
        <taxon>Macrosiphum</taxon>
    </lineage>
</organism>
<dbReference type="InterPro" id="IPR036417">
    <property type="entry name" value="TMV-like_coat_sf"/>
</dbReference>
<dbReference type="Pfam" id="PF00721">
    <property type="entry name" value="TMV_coat"/>
    <property type="match status" value="1"/>
</dbReference>
<name>A0AAV0WXV7_9HEMI</name>
<dbReference type="GO" id="GO:0005198">
    <property type="term" value="F:structural molecule activity"/>
    <property type="evidence" value="ECO:0007669"/>
    <property type="project" value="InterPro"/>
</dbReference>
<dbReference type="InterPro" id="IPR001337">
    <property type="entry name" value="TMV-like_coat"/>
</dbReference>
<dbReference type="Proteomes" id="UP001160148">
    <property type="component" value="Unassembled WGS sequence"/>
</dbReference>
<protein>
    <submittedName>
        <fullName evidence="1">Uncharacterized protein</fullName>
    </submittedName>
</protein>
<reference evidence="1 2" key="1">
    <citation type="submission" date="2023-01" db="EMBL/GenBank/DDBJ databases">
        <authorList>
            <person name="Whitehead M."/>
        </authorList>
    </citation>
    <scope>NUCLEOTIDE SEQUENCE [LARGE SCALE GENOMIC DNA]</scope>
</reference>
<evidence type="ECO:0000313" key="2">
    <source>
        <dbReference type="Proteomes" id="UP001160148"/>
    </source>
</evidence>
<dbReference type="EMBL" id="CARXXK010000003">
    <property type="protein sequence ID" value="CAI6360860.1"/>
    <property type="molecule type" value="Genomic_DNA"/>
</dbReference>
<proteinExistence type="predicted"/>
<sequence>MPYEWTLVAEDFESHSWCELGPSRRAVRGIMTKNMTVQTDCDAILKFIDELPNKNSPFSVTERFPENKIYVDLNHYHNVNNLRLMTIAACTFKGLQNVKTLNHQNGRGRNSAPTPLVEDRIYYKQVNDAIVSYSHAVHNLFAPHSICINDQHIFGIYTRASFEKQCSLVWI</sequence>
<evidence type="ECO:0000313" key="1">
    <source>
        <dbReference type="EMBL" id="CAI6360860.1"/>
    </source>
</evidence>
<gene>
    <name evidence="1" type="ORF">MEUPH1_LOCUS16109</name>
</gene>
<comment type="caution">
    <text evidence="1">The sequence shown here is derived from an EMBL/GenBank/DDBJ whole genome shotgun (WGS) entry which is preliminary data.</text>
</comment>
<accession>A0AAV0WXV7</accession>